<dbReference type="RefSeq" id="WP_344444670.1">
    <property type="nucleotide sequence ID" value="NZ_BAAALF010000124.1"/>
</dbReference>
<feature type="transmembrane region" description="Helical" evidence="8">
    <location>
        <begin position="21"/>
        <end position="46"/>
    </location>
</feature>
<feature type="region of interest" description="Disordered" evidence="7">
    <location>
        <begin position="661"/>
        <end position="685"/>
    </location>
</feature>
<dbReference type="InterPro" id="IPR036390">
    <property type="entry name" value="WH_DNA-bd_sf"/>
</dbReference>
<feature type="transmembrane region" description="Helical" evidence="8">
    <location>
        <begin position="114"/>
        <end position="135"/>
    </location>
</feature>
<evidence type="ECO:0000259" key="9">
    <source>
        <dbReference type="PROSITE" id="PS50850"/>
    </source>
</evidence>
<feature type="transmembrane region" description="Helical" evidence="8">
    <location>
        <begin position="317"/>
        <end position="336"/>
    </location>
</feature>
<feature type="transmembrane region" description="Helical" evidence="8">
    <location>
        <begin position="238"/>
        <end position="256"/>
    </location>
</feature>
<evidence type="ECO:0000256" key="8">
    <source>
        <dbReference type="SAM" id="Phobius"/>
    </source>
</evidence>
<feature type="transmembrane region" description="Helical" evidence="8">
    <location>
        <begin position="147"/>
        <end position="165"/>
    </location>
</feature>
<keyword evidence="6 8" id="KW-0472">Membrane</keyword>
<dbReference type="InterPro" id="IPR020846">
    <property type="entry name" value="MFS_dom"/>
</dbReference>
<evidence type="ECO:0000256" key="5">
    <source>
        <dbReference type="ARBA" id="ARBA00022989"/>
    </source>
</evidence>
<dbReference type="PANTHER" id="PTHR23501">
    <property type="entry name" value="MAJOR FACILITATOR SUPERFAMILY"/>
    <property type="match status" value="1"/>
</dbReference>
<dbReference type="InterPro" id="IPR036259">
    <property type="entry name" value="MFS_trans_sf"/>
</dbReference>
<evidence type="ECO:0000256" key="4">
    <source>
        <dbReference type="ARBA" id="ARBA00022692"/>
    </source>
</evidence>
<name>A0ABN1WRS1_9ACTN</name>
<dbReference type="PANTHER" id="PTHR23501:SF197">
    <property type="entry name" value="COMD"/>
    <property type="match status" value="1"/>
</dbReference>
<gene>
    <name evidence="10" type="ORF">GCM10009665_54690</name>
</gene>
<dbReference type="Gene3D" id="1.20.1720.10">
    <property type="entry name" value="Multidrug resistance protein D"/>
    <property type="match status" value="1"/>
</dbReference>
<feature type="transmembrane region" description="Helical" evidence="8">
    <location>
        <begin position="404"/>
        <end position="428"/>
    </location>
</feature>
<organism evidence="10 11">
    <name type="scientific">Kitasatospora nipponensis</name>
    <dbReference type="NCBI Taxonomy" id="258049"/>
    <lineage>
        <taxon>Bacteria</taxon>
        <taxon>Bacillati</taxon>
        <taxon>Actinomycetota</taxon>
        <taxon>Actinomycetes</taxon>
        <taxon>Kitasatosporales</taxon>
        <taxon>Streptomycetaceae</taxon>
        <taxon>Kitasatospora</taxon>
    </lineage>
</organism>
<feature type="transmembrane region" description="Helical" evidence="8">
    <location>
        <begin position="343"/>
        <end position="360"/>
    </location>
</feature>
<feature type="domain" description="Major facilitator superfamily (MFS) profile" evidence="9">
    <location>
        <begin position="24"/>
        <end position="506"/>
    </location>
</feature>
<dbReference type="PRINTS" id="PR01036">
    <property type="entry name" value="TCRTETB"/>
</dbReference>
<dbReference type="Pfam" id="PF07690">
    <property type="entry name" value="MFS_1"/>
    <property type="match status" value="1"/>
</dbReference>
<dbReference type="InterPro" id="IPR004638">
    <property type="entry name" value="EmrB-like"/>
</dbReference>
<evidence type="ECO:0000256" key="3">
    <source>
        <dbReference type="ARBA" id="ARBA00022475"/>
    </source>
</evidence>
<keyword evidence="11" id="KW-1185">Reference proteome</keyword>
<dbReference type="Gene3D" id="1.20.1250.20">
    <property type="entry name" value="MFS general substrate transporter like domains"/>
    <property type="match status" value="1"/>
</dbReference>
<reference evidence="10 11" key="1">
    <citation type="journal article" date="2019" name="Int. J. Syst. Evol. Microbiol.">
        <title>The Global Catalogue of Microorganisms (GCM) 10K type strain sequencing project: providing services to taxonomists for standard genome sequencing and annotation.</title>
        <authorList>
            <consortium name="The Broad Institute Genomics Platform"/>
            <consortium name="The Broad Institute Genome Sequencing Center for Infectious Disease"/>
            <person name="Wu L."/>
            <person name="Ma J."/>
        </authorList>
    </citation>
    <scope>NUCLEOTIDE SEQUENCE [LARGE SCALE GENOMIC DNA]</scope>
    <source>
        <strain evidence="10 11">JCM 13004</strain>
    </source>
</reference>
<evidence type="ECO:0000313" key="11">
    <source>
        <dbReference type="Proteomes" id="UP001500037"/>
    </source>
</evidence>
<dbReference type="PROSITE" id="PS50850">
    <property type="entry name" value="MFS"/>
    <property type="match status" value="1"/>
</dbReference>
<keyword evidence="5 8" id="KW-1133">Transmembrane helix</keyword>
<comment type="caution">
    <text evidence="10">The sequence shown here is derived from an EMBL/GenBank/DDBJ whole genome shotgun (WGS) entry which is preliminary data.</text>
</comment>
<proteinExistence type="predicted"/>
<feature type="compositionally biased region" description="Basic and acidic residues" evidence="7">
    <location>
        <begin position="663"/>
        <end position="685"/>
    </location>
</feature>
<feature type="transmembrane region" description="Helical" evidence="8">
    <location>
        <begin position="483"/>
        <end position="501"/>
    </location>
</feature>
<evidence type="ECO:0000313" key="10">
    <source>
        <dbReference type="EMBL" id="GAA1257376.1"/>
    </source>
</evidence>
<dbReference type="SUPFAM" id="SSF103473">
    <property type="entry name" value="MFS general substrate transporter"/>
    <property type="match status" value="1"/>
</dbReference>
<keyword evidence="3" id="KW-1003">Cell membrane</keyword>
<accession>A0ABN1WRS1</accession>
<feature type="transmembrane region" description="Helical" evidence="8">
    <location>
        <begin position="212"/>
        <end position="232"/>
    </location>
</feature>
<dbReference type="InterPro" id="IPR011701">
    <property type="entry name" value="MFS"/>
</dbReference>
<evidence type="ECO:0000256" key="1">
    <source>
        <dbReference type="ARBA" id="ARBA00004651"/>
    </source>
</evidence>
<dbReference type="NCBIfam" id="TIGR00711">
    <property type="entry name" value="efflux_EmrB"/>
    <property type="match status" value="1"/>
</dbReference>
<dbReference type="Proteomes" id="UP001500037">
    <property type="component" value="Unassembled WGS sequence"/>
</dbReference>
<evidence type="ECO:0000256" key="2">
    <source>
        <dbReference type="ARBA" id="ARBA00022448"/>
    </source>
</evidence>
<dbReference type="InterPro" id="IPR036388">
    <property type="entry name" value="WH-like_DNA-bd_sf"/>
</dbReference>
<feature type="transmembrane region" description="Helical" evidence="8">
    <location>
        <begin position="58"/>
        <end position="77"/>
    </location>
</feature>
<evidence type="ECO:0000256" key="6">
    <source>
        <dbReference type="ARBA" id="ARBA00023136"/>
    </source>
</evidence>
<keyword evidence="2" id="KW-0813">Transport</keyword>
<dbReference type="CDD" id="cd17502">
    <property type="entry name" value="MFS_Azr1_MDR_like"/>
    <property type="match status" value="1"/>
</dbReference>
<sequence length="685" mass="73313">MAEPAIEARPEVPQQQPVHNLWVPISALLLALLLAALDQTIVSTALPTIVSDLGGLEHLSWVVTAYLLAATAATPLWGKLGDMYGRKRFFQASIVIFLIGSALCGIAQNMGQLIGFRALQGLGGGGLIVLTQAIVGDLVPPRDRGKYQGLFGAVFGATSVLGPLLGGLFVDHLSWRWVFYINLPIGVVALIVIAAVLHSVEVTRQHRIDYPGIVLIAAVATCFVLMTSLGGVTYPWDSWEIIGLGVLGVVLLGFFVEVERRAEEAVLPPRLFASRTFSLIAVISFVVGFAMFGALTYLPTFLQVVQGVTPTMSGVHMLPMVLGMLVTSIGSGQIVARTGHYRVFPITGTAVVTVGLLLLSRLTETTSTTVMSLYFLVFGLGLGLVLQVLVLIVQNSVGYQDLGVATAAATFFRSIGASFGVSIFGTIFTSGLNDKLADALRGVPLPPGFTAGSVTSDPRVIHDLPPVVAQHVLHAYATSIADVFLYAAPVAAVAFVLALFVREQPLRASVTAPDLSESIGMNPVERSSVDEIARALTVLNSREARRDLYRRITAEAGLDLQPASSWLLLQMHHQGSVEPAELAERKVIPPAVLEAAAHEVESRGLALRNGLPLRLTESGEATAIRLVAARRSELSHLLGDWDEKQFTDLADLLTRLADSLCGDQHDRPDRPDRTPGERVPQGDRP</sequence>
<feature type="transmembrane region" description="Helical" evidence="8">
    <location>
        <begin position="89"/>
        <end position="108"/>
    </location>
</feature>
<comment type="subcellular location">
    <subcellularLocation>
        <location evidence="1">Cell membrane</location>
        <topology evidence="1">Multi-pass membrane protein</topology>
    </subcellularLocation>
</comment>
<dbReference type="SUPFAM" id="SSF46785">
    <property type="entry name" value="Winged helix' DNA-binding domain"/>
    <property type="match status" value="1"/>
</dbReference>
<keyword evidence="4 8" id="KW-0812">Transmembrane</keyword>
<feature type="transmembrane region" description="Helical" evidence="8">
    <location>
        <begin position="277"/>
        <end position="297"/>
    </location>
</feature>
<evidence type="ECO:0000256" key="7">
    <source>
        <dbReference type="SAM" id="MobiDB-lite"/>
    </source>
</evidence>
<dbReference type="Gene3D" id="1.10.10.10">
    <property type="entry name" value="Winged helix-like DNA-binding domain superfamily/Winged helix DNA-binding domain"/>
    <property type="match status" value="1"/>
</dbReference>
<protein>
    <submittedName>
        <fullName evidence="10">MFS transporter</fullName>
    </submittedName>
</protein>
<feature type="transmembrane region" description="Helical" evidence="8">
    <location>
        <begin position="372"/>
        <end position="392"/>
    </location>
</feature>
<dbReference type="EMBL" id="BAAALF010000124">
    <property type="protein sequence ID" value="GAA1257376.1"/>
    <property type="molecule type" value="Genomic_DNA"/>
</dbReference>
<feature type="transmembrane region" description="Helical" evidence="8">
    <location>
        <begin position="177"/>
        <end position="200"/>
    </location>
</feature>